<dbReference type="EMBL" id="JABACJ020000006">
    <property type="protein sequence ID" value="MBU3875904.1"/>
    <property type="molecule type" value="Genomic_DNA"/>
</dbReference>
<name>A0ABS6D2U2_9FIRM</name>
<dbReference type="Pfam" id="PF03932">
    <property type="entry name" value="CutC"/>
    <property type="match status" value="1"/>
</dbReference>
<comment type="caution">
    <text evidence="1">Once thought to be involved in copper homeostasis, experiments in E.coli have shown this is not the case.</text>
</comment>
<dbReference type="PANTHER" id="PTHR12598">
    <property type="entry name" value="COPPER HOMEOSTASIS PROTEIN CUTC"/>
    <property type="match status" value="1"/>
</dbReference>
<dbReference type="Proteomes" id="UP000723714">
    <property type="component" value="Unassembled WGS sequence"/>
</dbReference>
<evidence type="ECO:0000313" key="2">
    <source>
        <dbReference type="EMBL" id="MBU3875904.1"/>
    </source>
</evidence>
<dbReference type="HAMAP" id="MF_00795">
    <property type="entry name" value="CutC"/>
    <property type="match status" value="1"/>
</dbReference>
<evidence type="ECO:0000313" key="3">
    <source>
        <dbReference type="Proteomes" id="UP000723714"/>
    </source>
</evidence>
<proteinExistence type="inferred from homology"/>
<dbReference type="InterPro" id="IPR005627">
    <property type="entry name" value="CutC-like"/>
</dbReference>
<sequence>MKDYMLEVCVDSVESAIAAERGGAKRLELCSNLIIGGTTPTPALFCAVRKAVDIKIHVLIRPRFGDFCYTDAEFKIIRKEVRQFRELGADGAVIGILRPDGTLNMEQMEELVREAGEMKLTLHRAFDVCSDPMRVLEECVELGIHTILTSGQEESALAGAGLLRRLNEAAAGRIHILVGAGVNSGNLEELCRVTGLNQFHMSGKKVLDSSMKYRREGVPMGLPGISEFSIWRTEEEEIRKAAEVLERSPNVF</sequence>
<dbReference type="PANTHER" id="PTHR12598:SF0">
    <property type="entry name" value="COPPER HOMEOSTASIS PROTEIN CUTC HOMOLOG"/>
    <property type="match status" value="1"/>
</dbReference>
<dbReference type="RefSeq" id="WP_216240924.1">
    <property type="nucleotide sequence ID" value="NZ_JABACJ020000006.1"/>
</dbReference>
<evidence type="ECO:0000256" key="1">
    <source>
        <dbReference type="HAMAP-Rule" id="MF_00795"/>
    </source>
</evidence>
<reference evidence="2 3" key="1">
    <citation type="submission" date="2021-06" db="EMBL/GenBank/DDBJ databases">
        <title>Faecalicatena sp. nov. isolated from porcine feces.</title>
        <authorList>
            <person name="Oh B.S."/>
            <person name="Lee J.H."/>
        </authorList>
    </citation>
    <scope>NUCLEOTIDE SEQUENCE [LARGE SCALE GENOMIC DNA]</scope>
    <source>
        <strain evidence="2 3">AGMB00832</strain>
    </source>
</reference>
<keyword evidence="1" id="KW-0963">Cytoplasm</keyword>
<keyword evidence="3" id="KW-1185">Reference proteome</keyword>
<comment type="similarity">
    <text evidence="1">Belongs to the CutC family.</text>
</comment>
<gene>
    <name evidence="1" type="primary">cutC</name>
    <name evidence="2" type="ORF">HGO97_008765</name>
</gene>
<comment type="subcellular location">
    <subcellularLocation>
        <location evidence="1">Cytoplasm</location>
    </subcellularLocation>
</comment>
<protein>
    <recommendedName>
        <fullName evidence="1">PF03932 family protein CutC</fullName>
    </recommendedName>
</protein>
<comment type="caution">
    <text evidence="2">The sequence shown here is derived from an EMBL/GenBank/DDBJ whole genome shotgun (WGS) entry which is preliminary data.</text>
</comment>
<organism evidence="2 3">
    <name type="scientific">Faecalicatena faecalis</name>
    <dbReference type="NCBI Taxonomy" id="2726362"/>
    <lineage>
        <taxon>Bacteria</taxon>
        <taxon>Bacillati</taxon>
        <taxon>Bacillota</taxon>
        <taxon>Clostridia</taxon>
        <taxon>Lachnospirales</taxon>
        <taxon>Lachnospiraceae</taxon>
        <taxon>Faecalicatena</taxon>
    </lineage>
</organism>
<accession>A0ABS6D2U2</accession>